<sequence>MRLQKGKFWKTESGLAFFFLLPACVFLLLFMFYPIVYVILMSFFKVNKLGDLVSFSGLANFRFMFDRPEFWQIIVRSCVWTALAVAVKTGIGLVIALLLNVDFRGRKVARSLVIIPWASSVPISAMIWQWTYNNDFGLLNHTLRTLRIFGEPPIWLAEPRPAFFANLWVDIWCGIPFMALVFLAGLQAIPQELYEAAEVDGATPLAKFRFVTLPLLSNVLTVATLLSILWTFNDFNVIYVLTGGGPGTSTDILITYIYKYAFQYLRFGPAAAMAVITFVILLTVSILYARSYFKGGGIY</sequence>
<dbReference type="InterPro" id="IPR035906">
    <property type="entry name" value="MetI-like_sf"/>
</dbReference>
<feature type="transmembrane region" description="Helical" evidence="7">
    <location>
        <begin position="111"/>
        <end position="130"/>
    </location>
</feature>
<evidence type="ECO:0000256" key="6">
    <source>
        <dbReference type="ARBA" id="ARBA00023136"/>
    </source>
</evidence>
<feature type="transmembrane region" description="Helical" evidence="7">
    <location>
        <begin position="167"/>
        <end position="189"/>
    </location>
</feature>
<feature type="transmembrane region" description="Helical" evidence="7">
    <location>
        <begin position="270"/>
        <end position="289"/>
    </location>
</feature>
<dbReference type="CDD" id="cd06261">
    <property type="entry name" value="TM_PBP2"/>
    <property type="match status" value="1"/>
</dbReference>
<comment type="caution">
    <text evidence="9">The sequence shown here is derived from an EMBL/GenBank/DDBJ whole genome shotgun (WGS) entry which is preliminary data.</text>
</comment>
<dbReference type="PANTHER" id="PTHR43005:SF1">
    <property type="entry name" value="SPERMIDINE_PUTRESCINE TRANSPORT SYSTEM PERMEASE PROTEIN"/>
    <property type="match status" value="1"/>
</dbReference>
<gene>
    <name evidence="9" type="ORF">ENV30_09730</name>
</gene>
<evidence type="ECO:0000256" key="3">
    <source>
        <dbReference type="ARBA" id="ARBA00022475"/>
    </source>
</evidence>
<evidence type="ECO:0000259" key="8">
    <source>
        <dbReference type="PROSITE" id="PS50928"/>
    </source>
</evidence>
<comment type="similarity">
    <text evidence="7">Belongs to the binding-protein-dependent transport system permease family.</text>
</comment>
<evidence type="ECO:0000256" key="1">
    <source>
        <dbReference type="ARBA" id="ARBA00004651"/>
    </source>
</evidence>
<keyword evidence="4 7" id="KW-0812">Transmembrane</keyword>
<evidence type="ECO:0000256" key="7">
    <source>
        <dbReference type="RuleBase" id="RU363032"/>
    </source>
</evidence>
<evidence type="ECO:0000256" key="4">
    <source>
        <dbReference type="ARBA" id="ARBA00022692"/>
    </source>
</evidence>
<dbReference type="GO" id="GO:0055085">
    <property type="term" value="P:transmembrane transport"/>
    <property type="evidence" value="ECO:0007669"/>
    <property type="project" value="InterPro"/>
</dbReference>
<evidence type="ECO:0000313" key="9">
    <source>
        <dbReference type="EMBL" id="HGI31565.1"/>
    </source>
</evidence>
<feature type="transmembrane region" description="Helical" evidence="7">
    <location>
        <begin position="73"/>
        <end position="99"/>
    </location>
</feature>
<comment type="subcellular location">
    <subcellularLocation>
        <location evidence="1 7">Cell membrane</location>
        <topology evidence="1 7">Multi-pass membrane protein</topology>
    </subcellularLocation>
</comment>
<evidence type="ECO:0000256" key="2">
    <source>
        <dbReference type="ARBA" id="ARBA00022448"/>
    </source>
</evidence>
<dbReference type="SUPFAM" id="SSF161098">
    <property type="entry name" value="MetI-like"/>
    <property type="match status" value="1"/>
</dbReference>
<keyword evidence="6 7" id="KW-0472">Membrane</keyword>
<name>A0A7V3YID1_9BACT</name>
<dbReference type="GO" id="GO:0005886">
    <property type="term" value="C:plasma membrane"/>
    <property type="evidence" value="ECO:0007669"/>
    <property type="project" value="UniProtKB-SubCell"/>
</dbReference>
<protein>
    <submittedName>
        <fullName evidence="9">Sugar ABC transporter permease</fullName>
    </submittedName>
</protein>
<dbReference type="AlphaFoldDB" id="A0A7V3YID1"/>
<dbReference type="EMBL" id="DTFV01000137">
    <property type="protein sequence ID" value="HGI31565.1"/>
    <property type="molecule type" value="Genomic_DNA"/>
</dbReference>
<keyword evidence="2 7" id="KW-0813">Transport</keyword>
<accession>A0A7V3YID1</accession>
<reference evidence="9" key="1">
    <citation type="journal article" date="2020" name="mSystems">
        <title>Genome- and Community-Level Interaction Insights into Carbon Utilization and Element Cycling Functions of Hydrothermarchaeota in Hydrothermal Sediment.</title>
        <authorList>
            <person name="Zhou Z."/>
            <person name="Liu Y."/>
            <person name="Xu W."/>
            <person name="Pan J."/>
            <person name="Luo Z.H."/>
            <person name="Li M."/>
        </authorList>
    </citation>
    <scope>NUCLEOTIDE SEQUENCE [LARGE SCALE GENOMIC DNA]</scope>
    <source>
        <strain evidence="9">SpSt-747</strain>
    </source>
</reference>
<proteinExistence type="inferred from homology"/>
<dbReference type="Gene3D" id="1.10.3720.10">
    <property type="entry name" value="MetI-like"/>
    <property type="match status" value="1"/>
</dbReference>
<dbReference type="Pfam" id="PF00528">
    <property type="entry name" value="BPD_transp_1"/>
    <property type="match status" value="1"/>
</dbReference>
<dbReference type="PROSITE" id="PS50928">
    <property type="entry name" value="ABC_TM1"/>
    <property type="match status" value="1"/>
</dbReference>
<dbReference type="PANTHER" id="PTHR43005">
    <property type="entry name" value="BLR7065 PROTEIN"/>
    <property type="match status" value="1"/>
</dbReference>
<feature type="domain" description="ABC transmembrane type-1" evidence="8">
    <location>
        <begin position="74"/>
        <end position="288"/>
    </location>
</feature>
<keyword evidence="5 7" id="KW-1133">Transmembrane helix</keyword>
<feature type="transmembrane region" description="Helical" evidence="7">
    <location>
        <begin position="210"/>
        <end position="232"/>
    </location>
</feature>
<evidence type="ECO:0000256" key="5">
    <source>
        <dbReference type="ARBA" id="ARBA00022989"/>
    </source>
</evidence>
<keyword evidence="3" id="KW-1003">Cell membrane</keyword>
<feature type="transmembrane region" description="Helical" evidence="7">
    <location>
        <begin position="15"/>
        <end position="40"/>
    </location>
</feature>
<dbReference type="InterPro" id="IPR000515">
    <property type="entry name" value="MetI-like"/>
</dbReference>
<organism evidence="9">
    <name type="scientific">Candidatus Caldatribacterium californiense</name>
    <dbReference type="NCBI Taxonomy" id="1454726"/>
    <lineage>
        <taxon>Bacteria</taxon>
        <taxon>Pseudomonadati</taxon>
        <taxon>Atribacterota</taxon>
        <taxon>Atribacteria</taxon>
        <taxon>Atribacterales</taxon>
        <taxon>Candidatus Caldatribacteriaceae</taxon>
        <taxon>Candidatus Caldatribacterium</taxon>
    </lineage>
</organism>